<keyword evidence="1" id="KW-0677">Repeat</keyword>
<keyword evidence="2 3" id="KW-0802">TPR repeat</keyword>
<dbReference type="SUPFAM" id="SSF48452">
    <property type="entry name" value="TPR-like"/>
    <property type="match status" value="2"/>
</dbReference>
<feature type="signal peptide" evidence="4">
    <location>
        <begin position="1"/>
        <end position="23"/>
    </location>
</feature>
<evidence type="ECO:0000256" key="3">
    <source>
        <dbReference type="PROSITE-ProRule" id="PRU00339"/>
    </source>
</evidence>
<reference evidence="5 6" key="1">
    <citation type="submission" date="2015-08" db="EMBL/GenBank/DDBJ databases">
        <title>Investigation of the bacterial diversity of lava forest soil.</title>
        <authorList>
            <person name="Lee J.S."/>
        </authorList>
    </citation>
    <scope>NUCLEOTIDE SEQUENCE [LARGE SCALE GENOMIC DNA]</scope>
    <source>
        <strain evidence="5 6">GJW-30</strain>
    </source>
</reference>
<sequence length="356" mass="39891">MSRSYFLLISLAAAAAVMPIVEADAQGSARMRGCWGETRITHAQRIKECTAIIEAKRESRDSRVLAYVNRAIVHYEVHRSPQRALADLDAAVRLDPDAPGPYRFRARVLHEEGKTDLAIADYDQLIRITPGSGAAEFLVERALLWKFKDDRERAIADFTEAIRLNPRLSSAFGYRGRLLVDLGAFEQAVANYTEAIAAADPNAFPSPAVEAMANRGYVHFMRADFAAAAADLSAVSDESPYSRRNEMALPFHYIAQARMGKDDATLLREQAERWQRTPLIFELFLGTKTPEQVLVDAGPENYTSKCNAHFYVGQWHLLRGNRAEARERFTAATSKICEYRDITPPAAREELKRLGQ</sequence>
<evidence type="ECO:0000256" key="4">
    <source>
        <dbReference type="SAM" id="SignalP"/>
    </source>
</evidence>
<feature type="chain" id="PRO_5006616086" evidence="4">
    <location>
        <begin position="24"/>
        <end position="356"/>
    </location>
</feature>
<keyword evidence="6" id="KW-1185">Reference proteome</keyword>
<proteinExistence type="predicted"/>
<dbReference type="InterPro" id="IPR050498">
    <property type="entry name" value="Ycf3"/>
</dbReference>
<dbReference type="GO" id="GO:0009279">
    <property type="term" value="C:cell outer membrane"/>
    <property type="evidence" value="ECO:0007669"/>
    <property type="project" value="TreeGrafter"/>
</dbReference>
<dbReference type="PROSITE" id="PS50005">
    <property type="entry name" value="TPR"/>
    <property type="match status" value="1"/>
</dbReference>
<name>A0A0S3Q1L1_9BRAD</name>
<evidence type="ECO:0000256" key="2">
    <source>
        <dbReference type="ARBA" id="ARBA00022803"/>
    </source>
</evidence>
<dbReference type="RefSeq" id="WP_165391599.1">
    <property type="nucleotide sequence ID" value="NZ_AP014946.1"/>
</dbReference>
<dbReference type="EMBL" id="AP014946">
    <property type="protein sequence ID" value="BAT61888.1"/>
    <property type="molecule type" value="Genomic_DNA"/>
</dbReference>
<keyword evidence="4" id="KW-0732">Signal</keyword>
<dbReference type="Pfam" id="PF13432">
    <property type="entry name" value="TPR_16"/>
    <property type="match status" value="2"/>
</dbReference>
<dbReference type="GO" id="GO:0046813">
    <property type="term" value="P:receptor-mediated virion attachment to host cell"/>
    <property type="evidence" value="ECO:0007669"/>
    <property type="project" value="TreeGrafter"/>
</dbReference>
<evidence type="ECO:0000313" key="5">
    <source>
        <dbReference type="EMBL" id="BAT61888.1"/>
    </source>
</evidence>
<gene>
    <name evidence="5" type="ORF">GJW-30_1_04450</name>
</gene>
<dbReference type="PANTHER" id="PTHR44858:SF1">
    <property type="entry name" value="UDP-N-ACETYLGLUCOSAMINE--PEPTIDE N-ACETYLGLUCOSAMINYLTRANSFERASE SPINDLY-RELATED"/>
    <property type="match status" value="1"/>
</dbReference>
<dbReference type="Proteomes" id="UP000236884">
    <property type="component" value="Chromosome"/>
</dbReference>
<dbReference type="Gene3D" id="1.25.40.10">
    <property type="entry name" value="Tetratricopeptide repeat domain"/>
    <property type="match status" value="2"/>
</dbReference>
<evidence type="ECO:0000256" key="1">
    <source>
        <dbReference type="ARBA" id="ARBA00022737"/>
    </source>
</evidence>
<accession>A0A0S3Q1L1</accession>
<dbReference type="KEGG" id="vgo:GJW-30_1_04450"/>
<dbReference type="InterPro" id="IPR019734">
    <property type="entry name" value="TPR_rpt"/>
</dbReference>
<organism evidence="5 6">
    <name type="scientific">Variibacter gotjawalensis</name>
    <dbReference type="NCBI Taxonomy" id="1333996"/>
    <lineage>
        <taxon>Bacteria</taxon>
        <taxon>Pseudomonadati</taxon>
        <taxon>Pseudomonadota</taxon>
        <taxon>Alphaproteobacteria</taxon>
        <taxon>Hyphomicrobiales</taxon>
        <taxon>Nitrobacteraceae</taxon>
        <taxon>Variibacter</taxon>
    </lineage>
</organism>
<dbReference type="SMART" id="SM00028">
    <property type="entry name" value="TPR"/>
    <property type="match status" value="5"/>
</dbReference>
<dbReference type="AlphaFoldDB" id="A0A0S3Q1L1"/>
<keyword evidence="5" id="KW-0449">Lipoprotein</keyword>
<protein>
    <submittedName>
        <fullName evidence="5">Lipoprotein NlpI</fullName>
    </submittedName>
</protein>
<dbReference type="PANTHER" id="PTHR44858">
    <property type="entry name" value="TETRATRICOPEPTIDE REPEAT PROTEIN 6"/>
    <property type="match status" value="1"/>
</dbReference>
<dbReference type="InterPro" id="IPR011990">
    <property type="entry name" value="TPR-like_helical_dom_sf"/>
</dbReference>
<feature type="repeat" description="TPR" evidence="3">
    <location>
        <begin position="135"/>
        <end position="168"/>
    </location>
</feature>
<evidence type="ECO:0000313" key="6">
    <source>
        <dbReference type="Proteomes" id="UP000236884"/>
    </source>
</evidence>